<accession>A0A6V7P9U6</accession>
<gene>
    <name evidence="2" type="ORF">CB5_LOCUS10784</name>
</gene>
<feature type="compositionally biased region" description="Basic and acidic residues" evidence="1">
    <location>
        <begin position="1"/>
        <end position="12"/>
    </location>
</feature>
<dbReference type="AlphaFoldDB" id="A0A6V7P9U6"/>
<name>A0A6V7P9U6_ANACO</name>
<organism evidence="2">
    <name type="scientific">Ananas comosus var. bracteatus</name>
    <name type="common">red pineapple</name>
    <dbReference type="NCBI Taxonomy" id="296719"/>
    <lineage>
        <taxon>Eukaryota</taxon>
        <taxon>Viridiplantae</taxon>
        <taxon>Streptophyta</taxon>
        <taxon>Embryophyta</taxon>
        <taxon>Tracheophyta</taxon>
        <taxon>Spermatophyta</taxon>
        <taxon>Magnoliopsida</taxon>
        <taxon>Liliopsida</taxon>
        <taxon>Poales</taxon>
        <taxon>Bromeliaceae</taxon>
        <taxon>Bromelioideae</taxon>
        <taxon>Ananas</taxon>
    </lineage>
</organism>
<evidence type="ECO:0000313" key="2">
    <source>
        <dbReference type="EMBL" id="CAD1827573.1"/>
    </source>
</evidence>
<sequence length="103" mass="11341">MDAEMDSAHSDKQNWSFARFGRLEQGLGRPEPERPPESVLGAAHRGRRNRRGAFVQPGGFKRPEHGFGRPKLAVSAGIPDFQLMNLGFIGSFYHPINSIGPVA</sequence>
<proteinExistence type="predicted"/>
<feature type="region of interest" description="Disordered" evidence="1">
    <location>
        <begin position="1"/>
        <end position="68"/>
    </location>
</feature>
<dbReference type="EMBL" id="LR862146">
    <property type="protein sequence ID" value="CAD1827573.1"/>
    <property type="molecule type" value="Genomic_DNA"/>
</dbReference>
<protein>
    <submittedName>
        <fullName evidence="2">Uncharacterized protein</fullName>
    </submittedName>
</protein>
<reference evidence="2" key="1">
    <citation type="submission" date="2020-07" db="EMBL/GenBank/DDBJ databases">
        <authorList>
            <person name="Lin J."/>
        </authorList>
    </citation>
    <scope>NUCLEOTIDE SEQUENCE</scope>
</reference>
<evidence type="ECO:0000256" key="1">
    <source>
        <dbReference type="SAM" id="MobiDB-lite"/>
    </source>
</evidence>